<keyword evidence="3" id="KW-0812">Transmembrane</keyword>
<dbReference type="Gene3D" id="1.10.287.110">
    <property type="entry name" value="DnaJ domain"/>
    <property type="match status" value="1"/>
</dbReference>
<evidence type="ECO:0000313" key="6">
    <source>
        <dbReference type="Proteomes" id="UP000594262"/>
    </source>
</evidence>
<dbReference type="PROSITE" id="PS50076">
    <property type="entry name" value="DNAJ_2"/>
    <property type="match status" value="1"/>
</dbReference>
<feature type="domain" description="J" evidence="4">
    <location>
        <begin position="17"/>
        <end position="85"/>
    </location>
</feature>
<feature type="coiled-coil region" evidence="2">
    <location>
        <begin position="95"/>
        <end position="126"/>
    </location>
</feature>
<protein>
    <recommendedName>
        <fullName evidence="4">J domain-containing protein</fullName>
    </recommendedName>
</protein>
<feature type="coiled-coil region" evidence="2">
    <location>
        <begin position="413"/>
        <end position="440"/>
    </location>
</feature>
<dbReference type="PANTHER" id="PTHR44157:SF1">
    <property type="entry name" value="DNAJ HOMOLOG SUBFAMILY C MEMBER 11"/>
    <property type="match status" value="1"/>
</dbReference>
<keyword evidence="6" id="KW-1185">Reference proteome</keyword>
<keyword evidence="3" id="KW-0472">Membrane</keyword>
<dbReference type="GO" id="GO:0042407">
    <property type="term" value="P:cristae formation"/>
    <property type="evidence" value="ECO:0007669"/>
    <property type="project" value="TreeGrafter"/>
</dbReference>
<dbReference type="Pfam" id="PF00226">
    <property type="entry name" value="DnaJ"/>
    <property type="match status" value="1"/>
</dbReference>
<keyword evidence="2" id="KW-0175">Coiled coil</keyword>
<evidence type="ECO:0000256" key="2">
    <source>
        <dbReference type="SAM" id="Coils"/>
    </source>
</evidence>
<dbReference type="PRINTS" id="PR00625">
    <property type="entry name" value="JDOMAIN"/>
</dbReference>
<dbReference type="Pfam" id="PF22774">
    <property type="entry name" value="DNAJC11_beta-barrel"/>
    <property type="match status" value="1"/>
</dbReference>
<dbReference type="InterPro" id="IPR055225">
    <property type="entry name" value="DNAJC11-like_beta-barrel"/>
</dbReference>
<evidence type="ECO:0000313" key="5">
    <source>
        <dbReference type="EnsemblMetazoa" id="CLYHEMP013637.1"/>
    </source>
</evidence>
<evidence type="ECO:0000259" key="4">
    <source>
        <dbReference type="PROSITE" id="PS50076"/>
    </source>
</evidence>
<feature type="transmembrane region" description="Helical" evidence="3">
    <location>
        <begin position="388"/>
        <end position="412"/>
    </location>
</feature>
<sequence>MADPDADTEEEYENSPDYYSILNVRKDATEGEIKNAYRRMCVMYHPDKHSDQKHKEIAEGNFSRIHKAYEVLSTPETRTIYDLYGQKGLDAGWEVVERKRTAHEIREEYERLQKDAEERRIQQKTNPKGSFTMQINATDLFSKEESDDPYYQDEESLLPNIEIRGMSVNQSIEAPLTTKNTAIITGTMSHSNGNGVGSVNVAMRRLISHKTWAEGEVGVGNGPTFRCKAFRNLGKKMFGTVSINSNLQQHKLSAGLQAMVARQLTPNTMGYLSWSAGSPSYMTSTIARNTENYSMMAQLQLGKPHSLAMMTYTHKFGPDTKTKVALKFGVMGLVFDYGCEHKITSFSRLGAFMSVGQITGVTLKIKLHRHTQTFNFPIMLAETFSPTAVFYGTIAPVLVFFTVKALLIAPMLKEQREQKIKETREKNAKLIAEKRKEAEAIIQVMLPQYQRSVDTEQEKHGLVILEAWYGRFVPDSNRMTDKSLLGVFDVTVPVQCLVKDSKLLATDATKSQLSGFYDPCIGEDKVLKIKYEFRDALHEVTYKDDEAVRIPKQSHRISSKIT</sequence>
<dbReference type="Pfam" id="PF11875">
    <property type="entry name" value="DnaJ-like_C11_C"/>
    <property type="match status" value="1"/>
</dbReference>
<organism evidence="5 6">
    <name type="scientific">Clytia hemisphaerica</name>
    <dbReference type="NCBI Taxonomy" id="252671"/>
    <lineage>
        <taxon>Eukaryota</taxon>
        <taxon>Metazoa</taxon>
        <taxon>Cnidaria</taxon>
        <taxon>Hydrozoa</taxon>
        <taxon>Hydroidolina</taxon>
        <taxon>Leptothecata</taxon>
        <taxon>Obeliida</taxon>
        <taxon>Clytiidae</taxon>
        <taxon>Clytia</taxon>
    </lineage>
</organism>
<dbReference type="PANTHER" id="PTHR44157">
    <property type="entry name" value="DNAJ HOMOLOG SUBFAMILY C MEMBER 11"/>
    <property type="match status" value="1"/>
</dbReference>
<dbReference type="InterPro" id="IPR036869">
    <property type="entry name" value="J_dom_sf"/>
</dbReference>
<dbReference type="GeneID" id="136806792"/>
<dbReference type="EnsemblMetazoa" id="CLYHEMT013637.1">
    <property type="protein sequence ID" value="CLYHEMP013637.1"/>
    <property type="gene ID" value="CLYHEMG013637"/>
</dbReference>
<evidence type="ECO:0000256" key="1">
    <source>
        <dbReference type="ARBA" id="ARBA00023186"/>
    </source>
</evidence>
<keyword evidence="1" id="KW-0143">Chaperone</keyword>
<accession>A0A7M5WVT6</accession>
<dbReference type="CDD" id="cd06257">
    <property type="entry name" value="DnaJ"/>
    <property type="match status" value="1"/>
</dbReference>
<dbReference type="RefSeq" id="XP_066919471.1">
    <property type="nucleotide sequence ID" value="XM_067063370.1"/>
</dbReference>
<dbReference type="SMART" id="SM00271">
    <property type="entry name" value="DnaJ"/>
    <property type="match status" value="1"/>
</dbReference>
<name>A0A7M5WVT6_9CNID</name>
<keyword evidence="3" id="KW-1133">Transmembrane helix</keyword>
<dbReference type="Proteomes" id="UP000594262">
    <property type="component" value="Unplaced"/>
</dbReference>
<dbReference type="SUPFAM" id="SSF46565">
    <property type="entry name" value="Chaperone J-domain"/>
    <property type="match status" value="1"/>
</dbReference>
<dbReference type="AlphaFoldDB" id="A0A7M5WVT6"/>
<dbReference type="OrthoDB" id="18010at2759"/>
<proteinExistence type="predicted"/>
<dbReference type="InterPro" id="IPR001623">
    <property type="entry name" value="DnaJ_domain"/>
</dbReference>
<dbReference type="InterPro" id="IPR024586">
    <property type="entry name" value="DnaJ-like_C11_C"/>
</dbReference>
<reference evidence="5" key="1">
    <citation type="submission" date="2021-01" db="UniProtKB">
        <authorList>
            <consortium name="EnsemblMetazoa"/>
        </authorList>
    </citation>
    <scope>IDENTIFICATION</scope>
</reference>
<dbReference type="GO" id="GO:0005739">
    <property type="term" value="C:mitochondrion"/>
    <property type="evidence" value="ECO:0007669"/>
    <property type="project" value="GOC"/>
</dbReference>
<dbReference type="InterPro" id="IPR052243">
    <property type="entry name" value="Mito_inner_membrane_organizer"/>
</dbReference>
<evidence type="ECO:0000256" key="3">
    <source>
        <dbReference type="SAM" id="Phobius"/>
    </source>
</evidence>